<dbReference type="KEGG" id="olu:OSTLU_24019"/>
<evidence type="ECO:0000313" key="2">
    <source>
        <dbReference type="EMBL" id="ABO94380.1"/>
    </source>
</evidence>
<reference evidence="2 3" key="1">
    <citation type="journal article" date="2007" name="Proc. Natl. Acad. Sci. U.S.A.">
        <title>The tiny eukaryote Ostreococcus provides genomic insights into the paradox of plankton speciation.</title>
        <authorList>
            <person name="Palenik B."/>
            <person name="Grimwood J."/>
            <person name="Aerts A."/>
            <person name="Rouze P."/>
            <person name="Salamov A."/>
            <person name="Putnam N."/>
            <person name="Dupont C."/>
            <person name="Jorgensen R."/>
            <person name="Derelle E."/>
            <person name="Rombauts S."/>
            <person name="Zhou K."/>
            <person name="Otillar R."/>
            <person name="Merchant S.S."/>
            <person name="Podell S."/>
            <person name="Gaasterland T."/>
            <person name="Napoli C."/>
            <person name="Gendler K."/>
            <person name="Manuell A."/>
            <person name="Tai V."/>
            <person name="Vallon O."/>
            <person name="Piganeau G."/>
            <person name="Jancek S."/>
            <person name="Heijde M."/>
            <person name="Jabbari K."/>
            <person name="Bowler C."/>
            <person name="Lohr M."/>
            <person name="Robbens S."/>
            <person name="Werner G."/>
            <person name="Dubchak I."/>
            <person name="Pazour G.J."/>
            <person name="Ren Q."/>
            <person name="Paulsen I."/>
            <person name="Delwiche C."/>
            <person name="Schmutz J."/>
            <person name="Rokhsar D."/>
            <person name="Van de Peer Y."/>
            <person name="Moreau H."/>
            <person name="Grigoriev I.V."/>
        </authorList>
    </citation>
    <scope>NUCLEOTIDE SEQUENCE [LARGE SCALE GENOMIC DNA]</scope>
    <source>
        <strain evidence="2 3">CCE9901</strain>
    </source>
</reference>
<proteinExistence type="predicted"/>
<dbReference type="PANTHER" id="PTHR31691">
    <property type="entry name" value="ROTATIN"/>
    <property type="match status" value="1"/>
</dbReference>
<dbReference type="GeneID" id="5000547"/>
<dbReference type="Gene3D" id="1.25.10.10">
    <property type="entry name" value="Leucine-rich Repeat Variant"/>
    <property type="match status" value="1"/>
</dbReference>
<feature type="region of interest" description="Disordered" evidence="1">
    <location>
        <begin position="338"/>
        <end position="357"/>
    </location>
</feature>
<dbReference type="PANTHER" id="PTHR31691:SF1">
    <property type="entry name" value="ROTATIN"/>
    <property type="match status" value="1"/>
</dbReference>
<dbReference type="STRING" id="436017.A4RTE5"/>
<dbReference type="InterPro" id="IPR016024">
    <property type="entry name" value="ARM-type_fold"/>
</dbReference>
<dbReference type="EMBL" id="CP000582">
    <property type="protein sequence ID" value="ABO94380.1"/>
    <property type="molecule type" value="Genomic_DNA"/>
</dbReference>
<dbReference type="InterPro" id="IPR030791">
    <property type="entry name" value="Rotatin"/>
</dbReference>
<keyword evidence="3" id="KW-1185">Reference proteome</keyword>
<dbReference type="GO" id="GO:0044782">
    <property type="term" value="P:cilium organization"/>
    <property type="evidence" value="ECO:0007669"/>
    <property type="project" value="InterPro"/>
</dbReference>
<evidence type="ECO:0000256" key="1">
    <source>
        <dbReference type="SAM" id="MobiDB-lite"/>
    </source>
</evidence>
<evidence type="ECO:0000313" key="3">
    <source>
        <dbReference type="Proteomes" id="UP000001568"/>
    </source>
</evidence>
<dbReference type="RefSeq" id="XP_001416088.1">
    <property type="nucleotide sequence ID" value="XM_001416051.1"/>
</dbReference>
<dbReference type="OMA" id="FHPQRRI"/>
<dbReference type="HOGENOM" id="CLU_230620_0_0_1"/>
<dbReference type="Gramene" id="ABO94380">
    <property type="protein sequence ID" value="ABO94380"/>
    <property type="gene ID" value="OSTLU_24019"/>
</dbReference>
<name>A4RTE5_OSTLU</name>
<feature type="region of interest" description="Disordered" evidence="1">
    <location>
        <begin position="498"/>
        <end position="523"/>
    </location>
</feature>
<dbReference type="InterPro" id="IPR011989">
    <property type="entry name" value="ARM-like"/>
</dbReference>
<sequence>MCDEDRALLREELELRKAEVGLKLVAMIQKQTSNALKAEGNKLAADGAAETKAEREERRAARATATFHGATCDALAVGLVTTCAMMLSLGRREVVYRFGQLTTICGGSMTSSSSFVGVVVAPFETYAYVKEFKTRATGVVSRASIRASPHIPPRADARAHEREAMLARDAPRDASARALANARRKLSSNIRDVRKRALRALVLANVAGACAPAATARDPEVLRAVLELYDRVDDAHDERGAAARAEALDASAATSCAEWSPATFLSWLCAKEPMARVWLREIGAVEYMEAVVRESGRDQKALARLRAAVEIPSSSAGELGEEDQDDFGRYDAVQDARVRRARESTHGDASTSTSTSTKVGSAARVSFAVDARNVASAEGDAGFSLPYVNVNETDAQYLYVLTTHLDTCTHHALALGGLRELGRALSDLPVEAVVQHASRALERVCELLSASEPRLCTLETRREALSVVRQCAQALHRELIDVSRECLLTVDGTPVRATGKVARPQSPNSPIAENFPPSERGHGYGASRGAPTRVLPIAHAFMLHVIPAVCDPALRASAIRAVRLLLPLVQIDPTNKDAQPHGDALMRLGQYLDLWESSLATIEFESGAASEYLTCVQVSAEVAAVASGAPIRGAGAAHKRLSSRWYDVCVDEVIAAANPLARQYCAQALVHICPTLSLDISLVRDADQCLRIAMSAAVSGLDAKSFARIVSKATPALSIMGATDNVTPFCSSMTAKLVALASTSESADDLDEVVSAMLALLSHGIDDVRTSAYATLATASSPHTAARAILEHSTIIGELIVGGLNHSSTVRNAALCLESLCNSTLNRRAVATQVSLYSAWIEALIDDADAGHAAREAQKMIQEANVGGRLSKLAPLLRGLFHESEKVRVRSATDLAYGIAHGLSSAAQVLLASHDDPFDSVLLTDDEYVRQEDADSRVVAFKESLRLRTFDDVRACLRRFIFDDAKHRDQLLAELEIMMRDERLATVLADPSLLESLIKLTLDQGSHVNVVAGALRILAAAIGASTLVRDILSREDGRGGRVTQLLGLVFHPQRRIREAMASLLAYFLFSPVCETVTARVGAVKTPDLSLPKLFLETYRFPQFVPELESPPAVGDTDPLMTDVVDRNRVLYMFKRRQTLMYTYDAVDDDESALLAFALDEEAETESGELRVMRDAARISCAPVVIGNLVSALGEAQSYEEAMRIVDALMTNVQSTRLNAMAFLASLGRWDETSERFIRRPPRSTTDISLWVGMAEVLTSCLESFMRVEDSILPPLAMKKMIEVVHDVIVPLASAGAALSVSCDGDMLRDPPVLRHPIAAGKALGDDGGAFCAARADAVRAAMSLLANVYEAARRFRIYAVPDVDAEAVVAELLDIDCVGVVTNTLVGEPSCDYTARCVAIDAVNAALRLGGVPSEDIFNLVQSMLTRVYPSYSSSDHRGSVLMNKATRVLLLIMDSSRSDKWADGFYEIDDLVWLSDMLVDASSRARERAWQIVAASVGPSSPIADVIAAKFPDIFERATACALDKEEAAVTRAAAFRCVAALIAGSFAQEVSLEIPDDGFYSGEKSSVPFPSIPMLAAKDVWRDFARVLMDDVSGDDERVAVLHRGASSALLAAARVDALGIAEAFDFNPSHETDGTMWHGTFAVLRRTKFVGYGSTDAAAAASNVAALLGVMVVAGVTSFDVKLAASALYDCLRNASRTLRSGGGGAAARAASRCAEALATVLQAHSHGDEDVFPSHGVAAMCAEILANAVGPSASPECIKASVGACLLTSTVFRSKSTSERAIDGAFEHVGASILQSLLVLWHFRLLGNSTQQRSVPTMSIIISATRNVLAHDVSAKAAACEWGLVSSLVQTTVAAVRRSMSPDGSFKSVPTAMDVYVASSAMRANRRDALAAAMEFGLDADGKELPSTVALGSLTCLRHMMYSFPTSTSDDAWLEEIVNEIRENAVDSGIVDMFRTTWPYATLDQTVMYELLSLVVNFVAKCPNSKRAITAVGAGEDGEQPKSFAQRLMDHAFDSKHAPGSSSLCLTLKALSSLATVEGPARYWLIRSSFVDDVALTLAHALTKVRAYDSDANDVPRARWMTTVTACVRALCNVASFGDGQRAVLRANAGAHVFELCLEVVAAAADPNDDARRETFLLMHNLAFHPDAKSHYAANEVAIDCLVQGVRDEDLQCASASCGALFALTRNGQRVCALLRERGRDRALRAASKSHAAKTPNDPRSKHWSRCLRGILLVLSANEKVDAYDGALR</sequence>
<dbReference type="SUPFAM" id="SSF48371">
    <property type="entry name" value="ARM repeat"/>
    <property type="match status" value="3"/>
</dbReference>
<accession>A4RTE5</accession>
<dbReference type="GO" id="GO:0036064">
    <property type="term" value="C:ciliary basal body"/>
    <property type="evidence" value="ECO:0007669"/>
    <property type="project" value="InterPro"/>
</dbReference>
<protein>
    <submittedName>
        <fullName evidence="2">Uncharacterized protein</fullName>
    </submittedName>
</protein>
<organism evidence="2 3">
    <name type="scientific">Ostreococcus lucimarinus (strain CCE9901)</name>
    <dbReference type="NCBI Taxonomy" id="436017"/>
    <lineage>
        <taxon>Eukaryota</taxon>
        <taxon>Viridiplantae</taxon>
        <taxon>Chlorophyta</taxon>
        <taxon>Mamiellophyceae</taxon>
        <taxon>Mamiellales</taxon>
        <taxon>Bathycoccaceae</taxon>
        <taxon>Ostreococcus</taxon>
    </lineage>
</organism>
<dbReference type="eggNOG" id="ENOG502R2CI">
    <property type="taxonomic scope" value="Eukaryota"/>
</dbReference>
<gene>
    <name evidence="2" type="ORF">OSTLU_24019</name>
</gene>
<dbReference type="Proteomes" id="UP000001568">
    <property type="component" value="Chromosome 2"/>
</dbReference>
<dbReference type="OrthoDB" id="10434166at2759"/>